<feature type="domain" description="CLIC N-terminal" evidence="34">
    <location>
        <begin position="7"/>
        <end position="79"/>
    </location>
</feature>
<evidence type="ECO:0000256" key="24">
    <source>
        <dbReference type="ARBA" id="ARBA00024145"/>
    </source>
</evidence>
<reference evidence="35" key="2">
    <citation type="submission" date="2025-09" db="UniProtKB">
        <authorList>
            <consortium name="Ensembl"/>
        </authorList>
    </citation>
    <scope>IDENTIFICATION</scope>
</reference>
<keyword evidence="22" id="KW-0539">Nucleus</keyword>
<evidence type="ECO:0000259" key="34">
    <source>
        <dbReference type="Pfam" id="PF22441"/>
    </source>
</evidence>
<comment type="catalytic activity">
    <reaction evidence="24">
        <text>iodide(out) = iodide(in)</text>
        <dbReference type="Rhea" id="RHEA:66324"/>
        <dbReference type="ChEBI" id="CHEBI:16382"/>
    </reaction>
</comment>
<organism evidence="35 36">
    <name type="scientific">Macaca nemestrina</name>
    <name type="common">Pig-tailed macaque</name>
    <dbReference type="NCBI Taxonomy" id="9545"/>
    <lineage>
        <taxon>Eukaryota</taxon>
        <taxon>Metazoa</taxon>
        <taxon>Chordata</taxon>
        <taxon>Craniata</taxon>
        <taxon>Vertebrata</taxon>
        <taxon>Euteleostomi</taxon>
        <taxon>Mammalia</taxon>
        <taxon>Eutheria</taxon>
        <taxon>Euarchontoglires</taxon>
        <taxon>Primates</taxon>
        <taxon>Haplorrhini</taxon>
        <taxon>Catarrhini</taxon>
        <taxon>Cercopithecidae</taxon>
        <taxon>Cercopithecinae</taxon>
        <taxon>Macaca</taxon>
    </lineage>
</organism>
<evidence type="ECO:0000256" key="27">
    <source>
        <dbReference type="ARBA" id="ARBA00035085"/>
    </source>
</evidence>
<evidence type="ECO:0000256" key="26">
    <source>
        <dbReference type="ARBA" id="ARBA00035073"/>
    </source>
</evidence>
<sequence length="210" mass="23690">IAEEQLQVELFMKAGSDGRLFMVLWFKEVTFSVTVIDTKRQTEIVQKLYPEGQLPFLLYGMEEHKDTNKTEEFLYPKLSALNPKSNTAELDVFARFSAYIKNSNPALNDSLEKGLLKALKVLDNYLTSPHPEEVDETSAEDEGISQRKFLDSNELTLADCNLLPKLCKKCWGAGIPHPRGLPQHQYLSNACAQEKSASTCPHDEIKLALK</sequence>
<dbReference type="OMA" id="GMEEHKD"/>
<dbReference type="GO" id="GO:0005254">
    <property type="term" value="F:chloride channel activity"/>
    <property type="evidence" value="ECO:0007669"/>
    <property type="project" value="UniProtKB-KW"/>
</dbReference>
<comment type="catalytic activity">
    <reaction evidence="26">
        <text>nitrate(in) = nitrate(out)</text>
        <dbReference type="Rhea" id="RHEA:34923"/>
        <dbReference type="ChEBI" id="CHEBI:17632"/>
    </reaction>
</comment>
<keyword evidence="20" id="KW-0869">Chloride channel</keyword>
<comment type="catalytic activity">
    <reaction evidence="29">
        <text>fluoride(in) = fluoride(out)</text>
        <dbReference type="Rhea" id="RHEA:76159"/>
        <dbReference type="ChEBI" id="CHEBI:17051"/>
    </reaction>
</comment>
<keyword evidence="13" id="KW-0851">Voltage-gated channel</keyword>
<evidence type="ECO:0000256" key="32">
    <source>
        <dbReference type="ARBA" id="ARBA00046117"/>
    </source>
</evidence>
<evidence type="ECO:0000313" key="36">
    <source>
        <dbReference type="Proteomes" id="UP000233120"/>
    </source>
</evidence>
<keyword evidence="12" id="KW-0256">Endoplasmic reticulum</keyword>
<evidence type="ECO:0000256" key="28">
    <source>
        <dbReference type="ARBA" id="ARBA00036895"/>
    </source>
</evidence>
<evidence type="ECO:0000256" key="7">
    <source>
        <dbReference type="ARBA" id="ARBA00015356"/>
    </source>
</evidence>
<evidence type="ECO:0000256" key="5">
    <source>
        <dbReference type="ARBA" id="ARBA00007655"/>
    </source>
</evidence>
<evidence type="ECO:0000256" key="13">
    <source>
        <dbReference type="ARBA" id="ARBA00022882"/>
    </source>
</evidence>
<evidence type="ECO:0000256" key="1">
    <source>
        <dbReference type="ARBA" id="ARBA00004162"/>
    </source>
</evidence>
<evidence type="ECO:0000256" key="8">
    <source>
        <dbReference type="ARBA" id="ARBA00022448"/>
    </source>
</evidence>
<dbReference type="InterPro" id="IPR002946">
    <property type="entry name" value="CLIC"/>
</dbReference>
<evidence type="ECO:0000256" key="33">
    <source>
        <dbReference type="ARBA" id="ARBA00049081"/>
    </source>
</evidence>
<comment type="subcellular location">
    <subcellularLocation>
        <location evidence="1">Cell membrane</location>
        <topology evidence="1">Single-pass membrane protein</topology>
    </subcellularLocation>
    <subcellularLocation>
        <location evidence="3">Cytoplasm</location>
    </subcellularLocation>
    <subcellularLocation>
        <location evidence="2">Endoplasmic reticulum</location>
    </subcellularLocation>
    <subcellularLocation>
        <location evidence="4">Nucleus membrane</location>
        <topology evidence="4">Single-pass membrane protein</topology>
    </subcellularLocation>
</comment>
<evidence type="ECO:0000313" key="35">
    <source>
        <dbReference type="Ensembl" id="ENSMNEP00000039881.1"/>
    </source>
</evidence>
<keyword evidence="9" id="KW-1003">Cell membrane</keyword>
<dbReference type="SUPFAM" id="SSF47616">
    <property type="entry name" value="GST C-terminal domain-like"/>
    <property type="match status" value="1"/>
</dbReference>
<dbReference type="EC" id="1.8.5.1" evidence="6"/>
<comment type="function">
    <text evidence="32">In the soluble state, catalyzes glutaredoxin-like thiol disulfide exchange reactions with reduced glutathione as electron donor. Reduces selenite and dehydroascorbate and may act as an antioxidant during oxidative stress response. Can insert into membranes and form voltage-dependent multi-ion conductive channels. Membrane insertion seems to be redox-regulated and may occur only under oxidizing conditions. Involved in regulation of the cell cycle.</text>
</comment>
<dbReference type="GeneTree" id="ENSGT00940000154708"/>
<keyword evidence="36" id="KW-1185">Reference proteome</keyword>
<evidence type="ECO:0000256" key="6">
    <source>
        <dbReference type="ARBA" id="ARBA00012436"/>
    </source>
</evidence>
<dbReference type="PANTHER" id="PTHR45476">
    <property type="entry name" value="CHLORIDE INTRACELLULAR CHANNEL PROTEIN 6-RELATED"/>
    <property type="match status" value="1"/>
</dbReference>
<dbReference type="Pfam" id="PF22441">
    <property type="entry name" value="CLIC-like_N"/>
    <property type="match status" value="1"/>
</dbReference>
<evidence type="ECO:0000256" key="4">
    <source>
        <dbReference type="ARBA" id="ARBA00004590"/>
    </source>
</evidence>
<evidence type="ECO:0000256" key="11">
    <source>
        <dbReference type="ARBA" id="ARBA00022692"/>
    </source>
</evidence>
<dbReference type="Gene3D" id="1.20.1050.10">
    <property type="match status" value="1"/>
</dbReference>
<dbReference type="GO" id="GO:0005886">
    <property type="term" value="C:plasma membrane"/>
    <property type="evidence" value="ECO:0007669"/>
    <property type="project" value="UniProtKB-SubCell"/>
</dbReference>
<dbReference type="GO" id="GO:0034707">
    <property type="term" value="C:chloride channel complex"/>
    <property type="evidence" value="ECO:0007669"/>
    <property type="project" value="UniProtKB-KW"/>
</dbReference>
<evidence type="ECO:0000256" key="2">
    <source>
        <dbReference type="ARBA" id="ARBA00004240"/>
    </source>
</evidence>
<dbReference type="Proteomes" id="UP000233120">
    <property type="component" value="Unassembled WGS sequence"/>
</dbReference>
<keyword evidence="14" id="KW-1133">Transmembrane helix</keyword>
<keyword evidence="17" id="KW-0406">Ion transport</keyword>
<dbReference type="Bgee" id="ENSMNEG00000042862">
    <property type="expression patterns" value="Expressed in cerebellum and 1 other cell type or tissue"/>
</dbReference>
<evidence type="ECO:0000256" key="23">
    <source>
        <dbReference type="ARBA" id="ARBA00023303"/>
    </source>
</evidence>
<dbReference type="SUPFAM" id="SSF52833">
    <property type="entry name" value="Thioredoxin-like"/>
    <property type="match status" value="1"/>
</dbReference>
<evidence type="ECO:0000256" key="15">
    <source>
        <dbReference type="ARBA" id="ARBA00022990"/>
    </source>
</evidence>
<evidence type="ECO:0000256" key="31">
    <source>
        <dbReference type="ARBA" id="ARBA00045014"/>
    </source>
</evidence>
<keyword evidence="19" id="KW-1015">Disulfide bond</keyword>
<dbReference type="GO" id="GO:0045174">
    <property type="term" value="F:glutathione dehydrogenase (ascorbate) activity"/>
    <property type="evidence" value="ECO:0007669"/>
    <property type="project" value="UniProtKB-EC"/>
</dbReference>
<comment type="catalytic activity">
    <reaction evidence="33">
        <text>L-dehydroascorbate + 2 glutathione = glutathione disulfide + L-ascorbate</text>
        <dbReference type="Rhea" id="RHEA:24424"/>
        <dbReference type="ChEBI" id="CHEBI:38290"/>
        <dbReference type="ChEBI" id="CHEBI:57925"/>
        <dbReference type="ChEBI" id="CHEBI:58297"/>
        <dbReference type="ChEBI" id="CHEBI:58539"/>
        <dbReference type="EC" id="1.8.5.1"/>
    </reaction>
    <physiologicalReaction direction="left-to-right" evidence="33">
        <dbReference type="Rhea" id="RHEA:24425"/>
    </physiologicalReaction>
</comment>
<accession>A0A2K6DVE2</accession>
<evidence type="ECO:0000256" key="19">
    <source>
        <dbReference type="ARBA" id="ARBA00023157"/>
    </source>
</evidence>
<evidence type="ECO:0000256" key="9">
    <source>
        <dbReference type="ARBA" id="ARBA00022475"/>
    </source>
</evidence>
<comment type="catalytic activity">
    <reaction evidence="25">
        <text>chloride(in) = chloride(out)</text>
        <dbReference type="Rhea" id="RHEA:29823"/>
        <dbReference type="ChEBI" id="CHEBI:17996"/>
    </reaction>
</comment>
<evidence type="ECO:0000256" key="20">
    <source>
        <dbReference type="ARBA" id="ARBA00023173"/>
    </source>
</evidence>
<dbReference type="AlphaFoldDB" id="A0A2K6DVE2"/>
<keyword evidence="23" id="KW-0407">Ion channel</keyword>
<dbReference type="GO" id="GO:0031965">
    <property type="term" value="C:nuclear membrane"/>
    <property type="evidence" value="ECO:0007669"/>
    <property type="project" value="UniProtKB-SubCell"/>
</dbReference>
<keyword evidence="15" id="KW-0007">Acetylation</keyword>
<evidence type="ECO:0000256" key="12">
    <source>
        <dbReference type="ARBA" id="ARBA00022824"/>
    </source>
</evidence>
<evidence type="ECO:0000256" key="17">
    <source>
        <dbReference type="ARBA" id="ARBA00023065"/>
    </source>
</evidence>
<evidence type="ECO:0000256" key="14">
    <source>
        <dbReference type="ARBA" id="ARBA00022989"/>
    </source>
</evidence>
<keyword evidence="10" id="KW-0963">Cytoplasm</keyword>
<dbReference type="InterPro" id="IPR053823">
    <property type="entry name" value="CLIC_N"/>
</dbReference>
<name>A0A2K6DVE2_MACNE</name>
<evidence type="ECO:0000256" key="16">
    <source>
        <dbReference type="ARBA" id="ARBA00023002"/>
    </source>
</evidence>
<evidence type="ECO:0000256" key="25">
    <source>
        <dbReference type="ARBA" id="ARBA00024167"/>
    </source>
</evidence>
<keyword evidence="18" id="KW-0472">Membrane</keyword>
<keyword evidence="8" id="KW-0813">Transport</keyword>
<dbReference type="InterPro" id="IPR036249">
    <property type="entry name" value="Thioredoxin-like_sf"/>
</dbReference>
<keyword evidence="21" id="KW-0868">Chloride</keyword>
<keyword evidence="11" id="KW-0812">Transmembrane</keyword>
<comment type="similarity">
    <text evidence="5">Belongs to the chloride channel CLIC family.</text>
</comment>
<dbReference type="GO" id="GO:0005783">
    <property type="term" value="C:endoplasmic reticulum"/>
    <property type="evidence" value="ECO:0007669"/>
    <property type="project" value="UniProtKB-SubCell"/>
</dbReference>
<dbReference type="InterPro" id="IPR036282">
    <property type="entry name" value="Glutathione-S-Trfase_C_sf"/>
</dbReference>
<evidence type="ECO:0000256" key="10">
    <source>
        <dbReference type="ARBA" id="ARBA00022490"/>
    </source>
</evidence>
<evidence type="ECO:0000256" key="29">
    <source>
        <dbReference type="ARBA" id="ARBA00044702"/>
    </source>
</evidence>
<evidence type="ECO:0000256" key="18">
    <source>
        <dbReference type="ARBA" id="ARBA00023136"/>
    </source>
</evidence>
<dbReference type="Gene3D" id="3.40.30.10">
    <property type="entry name" value="Glutaredoxin"/>
    <property type="match status" value="1"/>
</dbReference>
<keyword evidence="16" id="KW-0560">Oxidoreductase</keyword>
<dbReference type="STRING" id="9545.ENSMNEP00000039881"/>
<reference evidence="35" key="1">
    <citation type="submission" date="2025-08" db="UniProtKB">
        <authorList>
            <consortium name="Ensembl"/>
        </authorList>
    </citation>
    <scope>IDENTIFICATION</scope>
</reference>
<evidence type="ECO:0000256" key="21">
    <source>
        <dbReference type="ARBA" id="ARBA00023214"/>
    </source>
</evidence>
<evidence type="ECO:0000256" key="3">
    <source>
        <dbReference type="ARBA" id="ARBA00004496"/>
    </source>
</evidence>
<dbReference type="PANTHER" id="PTHR45476:SF2">
    <property type="entry name" value="CHLORIDE INTRACELLULAR CHANNEL PROTEIN"/>
    <property type="match status" value="1"/>
</dbReference>
<dbReference type="PRINTS" id="PR01263">
    <property type="entry name" value="INTCLCHANNEL"/>
</dbReference>
<proteinExistence type="inferred from homology"/>
<dbReference type="FunFam" id="1.20.1050.10:FF:000118">
    <property type="entry name" value="Chloride intracellular channel 3"/>
    <property type="match status" value="1"/>
</dbReference>
<comment type="catalytic activity">
    <reaction evidence="28">
        <text>thiocyanate(in) = thiocyanate(out)</text>
        <dbReference type="Rhea" id="RHEA:75347"/>
        <dbReference type="ChEBI" id="CHEBI:18022"/>
    </reaction>
</comment>
<dbReference type="Ensembl" id="ENSMNET00000064372.1">
    <property type="protein sequence ID" value="ENSMNEP00000039881.1"/>
    <property type="gene ID" value="ENSMNEG00000042862.1"/>
</dbReference>
<evidence type="ECO:0000256" key="22">
    <source>
        <dbReference type="ARBA" id="ARBA00023242"/>
    </source>
</evidence>
<evidence type="ECO:0000256" key="30">
    <source>
        <dbReference type="ARBA" id="ARBA00045005"/>
    </source>
</evidence>
<protein>
    <recommendedName>
        <fullName evidence="7">Chloride intracellular channel protein 1</fullName>
        <ecNumber evidence="6">1.8.5.1</ecNumber>
    </recommendedName>
    <alternativeName>
        <fullName evidence="30">Glutaredoxin-like oxidoreductase CLIC1</fullName>
    </alternativeName>
    <alternativeName>
        <fullName evidence="31">Glutathione-dependent dehydroascorbate reductase CLIC1</fullName>
    </alternativeName>
</protein>
<comment type="catalytic activity">
    <reaction evidence="27">
        <text>bromide(in) = bromide(out)</text>
        <dbReference type="Rhea" id="RHEA:75383"/>
        <dbReference type="ChEBI" id="CHEBI:15858"/>
    </reaction>
</comment>